<dbReference type="Pfam" id="PF01966">
    <property type="entry name" value="HD"/>
    <property type="match status" value="1"/>
</dbReference>
<dbReference type="CDD" id="cd00077">
    <property type="entry name" value="HDc"/>
    <property type="match status" value="1"/>
</dbReference>
<accession>A0A4Z1BWR8</accession>
<proteinExistence type="predicted"/>
<dbReference type="PANTHER" id="PTHR33594:SF1">
    <property type="entry name" value="HD_PDEASE DOMAIN-CONTAINING PROTEIN"/>
    <property type="match status" value="1"/>
</dbReference>
<dbReference type="AlphaFoldDB" id="A0A4Z1BWR8"/>
<name>A0A4Z1BWR8_9FLAO</name>
<dbReference type="OrthoDB" id="9797344at2"/>
<organism evidence="2 3">
    <name type="scientific">Empedobacter tilapiae</name>
    <dbReference type="NCBI Taxonomy" id="2491114"/>
    <lineage>
        <taxon>Bacteria</taxon>
        <taxon>Pseudomonadati</taxon>
        <taxon>Bacteroidota</taxon>
        <taxon>Flavobacteriia</taxon>
        <taxon>Flavobacteriales</taxon>
        <taxon>Weeksellaceae</taxon>
        <taxon>Empedobacter</taxon>
    </lineage>
</organism>
<reference evidence="2 3" key="1">
    <citation type="submission" date="2019-03" db="EMBL/GenBank/DDBJ databases">
        <title>Empedobacter tilapiae sp. nov., isolated from an intestine of Nile tilapia Oreochromis niloticus.</title>
        <authorList>
            <person name="Kim Y.-O."/>
            <person name="Yoon J.-H."/>
        </authorList>
    </citation>
    <scope>NUCLEOTIDE SEQUENCE [LARGE SCALE GENOMIC DNA]</scope>
    <source>
        <strain evidence="2 3">MRS2</strain>
    </source>
</reference>
<protein>
    <submittedName>
        <fullName evidence="2">HD domain-containing protein</fullName>
    </submittedName>
</protein>
<sequence>MKMNKQEILIQTQAYIKKTFLDEGTGHDYFHIERVVTNAKKILETENADSFLVELAAWTHDIGDYKLHEGVDKSEELIRAFLESINVEEESIQKVLEIVSQVSFSKGNKPTTIEAEIVQDADRLDAIGAVGIARCFAYGGSVGSILYNPYDNSKDASSVQHFYDKLFKLKDLMNTKTAKKIALSRHEYMEKFIEEFYHEVK</sequence>
<dbReference type="PANTHER" id="PTHR33594">
    <property type="entry name" value="SUPERFAMILY HYDROLASE, PUTATIVE (AFU_ORTHOLOGUE AFUA_1G03035)-RELATED"/>
    <property type="match status" value="1"/>
</dbReference>
<keyword evidence="3" id="KW-1185">Reference proteome</keyword>
<dbReference type="PROSITE" id="PS51831">
    <property type="entry name" value="HD"/>
    <property type="match status" value="1"/>
</dbReference>
<evidence type="ECO:0000313" key="2">
    <source>
        <dbReference type="EMBL" id="TGN29389.1"/>
    </source>
</evidence>
<dbReference type="SMART" id="SM00471">
    <property type="entry name" value="HDc"/>
    <property type="match status" value="1"/>
</dbReference>
<dbReference type="SUPFAM" id="SSF109604">
    <property type="entry name" value="HD-domain/PDEase-like"/>
    <property type="match status" value="1"/>
</dbReference>
<dbReference type="InterPro" id="IPR003607">
    <property type="entry name" value="HD/PDEase_dom"/>
</dbReference>
<feature type="domain" description="HD" evidence="1">
    <location>
        <begin position="28"/>
        <end position="127"/>
    </location>
</feature>
<dbReference type="InterPro" id="IPR006674">
    <property type="entry name" value="HD_domain"/>
</dbReference>
<gene>
    <name evidence="2" type="ORF">E4J94_05450</name>
</gene>
<evidence type="ECO:0000259" key="1">
    <source>
        <dbReference type="PROSITE" id="PS51831"/>
    </source>
</evidence>
<dbReference type="Proteomes" id="UP000297998">
    <property type="component" value="Unassembled WGS sequence"/>
</dbReference>
<comment type="caution">
    <text evidence="2">The sequence shown here is derived from an EMBL/GenBank/DDBJ whole genome shotgun (WGS) entry which is preliminary data.</text>
</comment>
<dbReference type="EMBL" id="SRPE01000003">
    <property type="protein sequence ID" value="TGN29389.1"/>
    <property type="molecule type" value="Genomic_DNA"/>
</dbReference>
<evidence type="ECO:0000313" key="3">
    <source>
        <dbReference type="Proteomes" id="UP000297998"/>
    </source>
</evidence>
<dbReference type="Gene3D" id="1.10.3210.50">
    <property type="match status" value="1"/>
</dbReference>